<evidence type="ECO:0000313" key="3">
    <source>
        <dbReference type="EMBL" id="WOL00211.1"/>
    </source>
</evidence>
<accession>A0AAQ3Q8C2</accession>
<dbReference type="AlphaFoldDB" id="A0AAQ3Q8C2"/>
<name>A0AAQ3Q8C2_9LILI</name>
<dbReference type="EMBL" id="CP136892">
    <property type="protein sequence ID" value="WOL00211.1"/>
    <property type="molecule type" value="Genomic_DNA"/>
</dbReference>
<sequence>MILDPRCKFGLAEFALEEMFGEEKTRIISRKMKDKFFELFNEYSERFNNGQLKRNPSEISGSSSSHASSMQSSSLSRAPSFLPCCLLRHLPQCHRIFE</sequence>
<proteinExistence type="predicted"/>
<evidence type="ECO:0000259" key="2">
    <source>
        <dbReference type="Pfam" id="PF14372"/>
    </source>
</evidence>
<dbReference type="InterPro" id="IPR025525">
    <property type="entry name" value="hAT-like_transposase_RNase-H"/>
</dbReference>
<feature type="domain" description="hAT-like transposase RNase-H fold" evidence="2">
    <location>
        <begin position="1"/>
        <end position="43"/>
    </location>
</feature>
<keyword evidence="4" id="KW-1185">Reference proteome</keyword>
<dbReference type="Pfam" id="PF14372">
    <property type="entry name" value="hAT-like_RNase-H"/>
    <property type="match status" value="1"/>
</dbReference>
<feature type="region of interest" description="Disordered" evidence="1">
    <location>
        <begin position="50"/>
        <end position="76"/>
    </location>
</feature>
<organism evidence="3 4">
    <name type="scientific">Canna indica</name>
    <name type="common">Indian-shot</name>
    <dbReference type="NCBI Taxonomy" id="4628"/>
    <lineage>
        <taxon>Eukaryota</taxon>
        <taxon>Viridiplantae</taxon>
        <taxon>Streptophyta</taxon>
        <taxon>Embryophyta</taxon>
        <taxon>Tracheophyta</taxon>
        <taxon>Spermatophyta</taxon>
        <taxon>Magnoliopsida</taxon>
        <taxon>Liliopsida</taxon>
        <taxon>Zingiberales</taxon>
        <taxon>Cannaceae</taxon>
        <taxon>Canna</taxon>
    </lineage>
</organism>
<evidence type="ECO:0000256" key="1">
    <source>
        <dbReference type="SAM" id="MobiDB-lite"/>
    </source>
</evidence>
<reference evidence="3 4" key="1">
    <citation type="submission" date="2023-10" db="EMBL/GenBank/DDBJ databases">
        <title>Chromosome-scale genome assembly provides insights into flower coloration mechanisms of Canna indica.</title>
        <authorList>
            <person name="Li C."/>
        </authorList>
    </citation>
    <scope>NUCLEOTIDE SEQUENCE [LARGE SCALE GENOMIC DNA]</scope>
    <source>
        <tissue evidence="3">Flower</tissue>
    </source>
</reference>
<gene>
    <name evidence="3" type="ORF">Cni_G08924</name>
</gene>
<evidence type="ECO:0000313" key="4">
    <source>
        <dbReference type="Proteomes" id="UP001327560"/>
    </source>
</evidence>
<dbReference type="GO" id="GO:0003677">
    <property type="term" value="F:DNA binding"/>
    <property type="evidence" value="ECO:0007669"/>
    <property type="project" value="InterPro"/>
</dbReference>
<protein>
    <submittedName>
        <fullName evidence="3">Zinc finger BED domain-containing protein RICESLEEPER 2-like</fullName>
    </submittedName>
</protein>
<dbReference type="Proteomes" id="UP001327560">
    <property type="component" value="Chromosome 3"/>
</dbReference>
<feature type="compositionally biased region" description="Low complexity" evidence="1">
    <location>
        <begin position="57"/>
        <end position="76"/>
    </location>
</feature>